<dbReference type="EMBL" id="GL833162">
    <property type="protein sequence ID" value="EGB03753.1"/>
    <property type="molecule type" value="Genomic_DNA"/>
</dbReference>
<name>F0YMA2_AURAN</name>
<evidence type="ECO:0000313" key="4">
    <source>
        <dbReference type="Proteomes" id="UP000002729"/>
    </source>
</evidence>
<dbReference type="AlphaFoldDB" id="F0YMA2"/>
<feature type="domain" description="Serine-threonine/tyrosine-protein kinase catalytic" evidence="2">
    <location>
        <begin position="568"/>
        <end position="605"/>
    </location>
</feature>
<evidence type="ECO:0000259" key="2">
    <source>
        <dbReference type="Pfam" id="PF07714"/>
    </source>
</evidence>
<proteinExistence type="predicted"/>
<keyword evidence="1" id="KW-0732">Signal</keyword>
<evidence type="ECO:0000313" key="3">
    <source>
        <dbReference type="EMBL" id="EGB03753.1"/>
    </source>
</evidence>
<dbReference type="InterPro" id="IPR011009">
    <property type="entry name" value="Kinase-like_dom_sf"/>
</dbReference>
<dbReference type="InParanoid" id="F0YMA2"/>
<sequence>MVRRLLLVGAAAAAARIVFPAPYAVNVGGDALVDVLVEGPDPAPAELWVDGVRACPAPGACDSDVCPVAGDVVCEVAEVADVRGLDDGAFVGVRTRFRLSGLDFGARGLQDGRAGEAVVLRVAPPRPALNIGQWHLDPGSFGDSADWRRLAAKADNLRYFTTLRLNGALGCASLAPALAQILVDAAFFDAESLGPDGDWVTAAVLGSLSCAAATRVVVFGDACPAGVLRWASVLPRVDGRGRSRVADGDAAGGCGGWTWGPRRPATLTVVAPRRALEDVIAEDGGPLARILGMPAARGGAAPARPSSATLLWPAGVDGPTVGLAVGSACCAAAARLFGPDEPLLLGLLPDFTFLGALSSYPESLHFQMDLERPASARAVRVVSDADARAFCHTLAGNDTLAFVGPVTAPVVLHALHVAAGYADPVHAGQTPRAPAAALSRVQKALTFRVPAALAFEALGAAGFEGLGGRSRDAAFAKVSDSDEAARECHFSALVRGGAAPAALGAVWRVGGELWAHGAAPTDAPSNSWSACFVEELDGTRQFHDYLDDEGARGALVGLKGLLEAALALARARVVHRDLGSWNVLVDSQDRVRVVDFGWAAALDDDGVASAASPFGDAIHRHTGLRLNFRPGLGPPLSDGAAVADLARLARAALDGAPGFEREAAAAGAAADALDAHGALHPGLVGFEAGLADALATLAAPPAPAKAPRTYAACAPPSARGAGDGFHVLVFWAVSRPAWAGLLLAAEATAKLVAVVQLAPAPTCQRIQRLYGHQPLASPILEGKCGFVDGKGEALVVVADFGSPSPLSADDAPGPAATQAAADGRAISLKRRLRARHLELDVPVPDFVHGTVDRCEAARDAFFFTGRRLADLAALAASDPPVVNGRVVVRRRAGVAGDDKTAGGWDSFRDLLFYLNATVAYVVYRNGAACVAGRCGDADLLVDDLHAAVVAVAAGVGEEPSSWPGAGATRFEWSEHHYGTVIAGRRGWVEIRQWDADEGFGDSAPKRWRGDILKRRVCDGDHCEPGPLDAFHTTLDRALVPRAARPDTPKLDARYVPVLRAAAPRLGAAAVALAADLRVGALAAYHAAFLAAHGYLEPGADAALAALANRTDAMPIFHKPGALAAPFDSSLHPELISVPPTFNLPGF</sequence>
<dbReference type="Gene3D" id="1.10.510.10">
    <property type="entry name" value="Transferase(Phosphotransferase) domain 1"/>
    <property type="match status" value="1"/>
</dbReference>
<feature type="chain" id="PRO_5003261760" description="Serine-threonine/tyrosine-protein kinase catalytic domain-containing protein" evidence="1">
    <location>
        <begin position="21"/>
        <end position="1146"/>
    </location>
</feature>
<dbReference type="KEGG" id="aaf:AURANDRAFT_67752"/>
<dbReference type="RefSeq" id="XP_009041538.1">
    <property type="nucleotide sequence ID" value="XM_009043290.1"/>
</dbReference>
<dbReference type="Pfam" id="PF07714">
    <property type="entry name" value="PK_Tyr_Ser-Thr"/>
    <property type="match status" value="1"/>
</dbReference>
<dbReference type="GeneID" id="20226420"/>
<dbReference type="InterPro" id="IPR001245">
    <property type="entry name" value="Ser-Thr/Tyr_kinase_cat_dom"/>
</dbReference>
<organism evidence="4">
    <name type="scientific">Aureococcus anophagefferens</name>
    <name type="common">Harmful bloom alga</name>
    <dbReference type="NCBI Taxonomy" id="44056"/>
    <lineage>
        <taxon>Eukaryota</taxon>
        <taxon>Sar</taxon>
        <taxon>Stramenopiles</taxon>
        <taxon>Ochrophyta</taxon>
        <taxon>Pelagophyceae</taxon>
        <taxon>Pelagomonadales</taxon>
        <taxon>Pelagomonadaceae</taxon>
        <taxon>Aureococcus</taxon>
    </lineage>
</organism>
<dbReference type="OrthoDB" id="10682929at2759"/>
<evidence type="ECO:0000256" key="1">
    <source>
        <dbReference type="SAM" id="SignalP"/>
    </source>
</evidence>
<gene>
    <name evidence="3" type="ORF">AURANDRAFT_67752</name>
</gene>
<dbReference type="SUPFAM" id="SSF56112">
    <property type="entry name" value="Protein kinase-like (PK-like)"/>
    <property type="match status" value="1"/>
</dbReference>
<dbReference type="GO" id="GO:0004672">
    <property type="term" value="F:protein kinase activity"/>
    <property type="evidence" value="ECO:0007669"/>
    <property type="project" value="InterPro"/>
</dbReference>
<dbReference type="Proteomes" id="UP000002729">
    <property type="component" value="Unassembled WGS sequence"/>
</dbReference>
<keyword evidence="4" id="KW-1185">Reference proteome</keyword>
<reference evidence="3 4" key="1">
    <citation type="journal article" date="2011" name="Proc. Natl. Acad. Sci. U.S.A.">
        <title>Niche of harmful alga Aureococcus anophagefferens revealed through ecogenomics.</title>
        <authorList>
            <person name="Gobler C.J."/>
            <person name="Berry D.L."/>
            <person name="Dyhrman S.T."/>
            <person name="Wilhelm S.W."/>
            <person name="Salamov A."/>
            <person name="Lobanov A.V."/>
            <person name="Zhang Y."/>
            <person name="Collier J.L."/>
            <person name="Wurch L.L."/>
            <person name="Kustka A.B."/>
            <person name="Dill B.D."/>
            <person name="Shah M."/>
            <person name="VerBerkmoes N.C."/>
            <person name="Kuo A."/>
            <person name="Terry A."/>
            <person name="Pangilinan J."/>
            <person name="Lindquist E.A."/>
            <person name="Lucas S."/>
            <person name="Paulsen I.T."/>
            <person name="Hattenrath-Lehmann T.K."/>
            <person name="Talmage S.C."/>
            <person name="Walker E.A."/>
            <person name="Koch F."/>
            <person name="Burson A.M."/>
            <person name="Marcoval M.A."/>
            <person name="Tang Y.Z."/>
            <person name="Lecleir G.R."/>
            <person name="Coyne K.J."/>
            <person name="Berg G.M."/>
            <person name="Bertrand E.M."/>
            <person name="Saito M.A."/>
            <person name="Gladyshev V.N."/>
            <person name="Grigoriev I.V."/>
        </authorList>
    </citation>
    <scope>NUCLEOTIDE SEQUENCE [LARGE SCALE GENOMIC DNA]</scope>
    <source>
        <strain evidence="4">CCMP 1984</strain>
    </source>
</reference>
<feature type="signal peptide" evidence="1">
    <location>
        <begin position="1"/>
        <end position="20"/>
    </location>
</feature>
<protein>
    <recommendedName>
        <fullName evidence="2">Serine-threonine/tyrosine-protein kinase catalytic domain-containing protein</fullName>
    </recommendedName>
</protein>
<accession>F0YMA2</accession>